<dbReference type="AlphaFoldDB" id="W8GFR0"/>
<keyword evidence="1" id="KW-0175">Coiled coil</keyword>
<protein>
    <submittedName>
        <fullName evidence="3">Uncharacterized protein</fullName>
    </submittedName>
</protein>
<evidence type="ECO:0000256" key="2">
    <source>
        <dbReference type="SAM" id="MobiDB-lite"/>
    </source>
</evidence>
<dbReference type="RefSeq" id="WP_025208700.1">
    <property type="nucleotide sequence ID" value="NZ_CP006932.1"/>
</dbReference>
<proteinExistence type="predicted"/>
<name>W8GFR0_9MOLU</name>
<feature type="region of interest" description="Disordered" evidence="2">
    <location>
        <begin position="210"/>
        <end position="249"/>
    </location>
</feature>
<evidence type="ECO:0000313" key="3">
    <source>
        <dbReference type="EMBL" id="AHK22403.1"/>
    </source>
</evidence>
<reference evidence="3 4" key="1">
    <citation type="journal article" date="2014" name="Genome Biol. Evol.">
        <title>Phylogenomics of "Candidatus Hepatoplasma crinochetorum," a Lineage of Mollicutes Associated with Noninsect Arthropods.</title>
        <authorList>
            <person name="Leclercq S."/>
            <person name="Dittmer J."/>
            <person name="Bouchon D."/>
            <person name="Cordaux R."/>
        </authorList>
    </citation>
    <scope>NUCLEOTIDE SEQUENCE [LARGE SCALE GENOMIC DNA]</scope>
    <source>
        <strain evidence="3 4">Av</strain>
    </source>
</reference>
<dbReference type="STRING" id="1427984.X271_00297"/>
<dbReference type="HOGENOM" id="CLU_1114231_0_0_14"/>
<feature type="compositionally biased region" description="Basic and acidic residues" evidence="2">
    <location>
        <begin position="214"/>
        <end position="249"/>
    </location>
</feature>
<dbReference type="EMBL" id="CP006932">
    <property type="protein sequence ID" value="AHK22403.1"/>
    <property type="molecule type" value="Genomic_DNA"/>
</dbReference>
<dbReference type="KEGG" id="hcr:X271_00297"/>
<dbReference type="Proteomes" id="UP000019450">
    <property type="component" value="Chromosome"/>
</dbReference>
<organism evidence="3 4">
    <name type="scientific">Candidatus Hepatoplasma crinochetorum Av</name>
    <dbReference type="NCBI Taxonomy" id="1427984"/>
    <lineage>
        <taxon>Bacteria</taxon>
        <taxon>Bacillati</taxon>
        <taxon>Mycoplasmatota</taxon>
        <taxon>Mollicutes</taxon>
        <taxon>Candidatus Hepatoplasmataceae</taxon>
        <taxon>Candidatus Hepatoplasma</taxon>
    </lineage>
</organism>
<accession>W8GFR0</accession>
<evidence type="ECO:0000256" key="1">
    <source>
        <dbReference type="SAM" id="Coils"/>
    </source>
</evidence>
<keyword evidence="4" id="KW-1185">Reference proteome</keyword>
<evidence type="ECO:0000313" key="4">
    <source>
        <dbReference type="Proteomes" id="UP000019450"/>
    </source>
</evidence>
<gene>
    <name evidence="3" type="ORF">X271_00297</name>
</gene>
<feature type="coiled-coil region" evidence="1">
    <location>
        <begin position="104"/>
        <end position="138"/>
    </location>
</feature>
<sequence>MTNKTENKKLLSHLRQTKKLLKDIFNDENLKKNTNHNLKIIIYGIERLIHQFLKIDNLEEMLINEKEITKCITNAISLIYFYFLENNFIDKNELLKKDFIIEKLEKAKEKITKINQIINFKDEEILKLNSKLRETEKKYKSDLKINEEFEKLKEEKRLWDDKLQKTKVLLKKSRIKQKTLKFENDEFKKQFRFLKDENNKINKIGNKKTISNNSEKKIQEKNKQTVRLKMEKTRKTEKANTRIENDNKK</sequence>